<protein>
    <submittedName>
        <fullName evidence="1">Secretory protein</fullName>
    </submittedName>
</protein>
<dbReference type="RefSeq" id="WP_157525360.1">
    <property type="nucleotide sequence ID" value="NZ_CP066775.1"/>
</dbReference>
<evidence type="ECO:0000313" key="2">
    <source>
        <dbReference type="Proteomes" id="UP000429232"/>
    </source>
</evidence>
<gene>
    <name evidence="1" type="ORF">GO620_010765</name>
</gene>
<proteinExistence type="predicted"/>
<keyword evidence="2" id="KW-1185">Reference proteome</keyword>
<dbReference type="PANTHER" id="PTHR33321">
    <property type="match status" value="1"/>
</dbReference>
<reference evidence="1 2" key="1">
    <citation type="submission" date="2020-12" db="EMBL/GenBank/DDBJ databases">
        <title>HMF7856_wgs.fasta genome submission.</title>
        <authorList>
            <person name="Kang H."/>
            <person name="Kim H."/>
            <person name="Joh K."/>
        </authorList>
    </citation>
    <scope>NUCLEOTIDE SEQUENCE [LARGE SCALE GENOMIC DNA]</scope>
    <source>
        <strain evidence="1 2">HMF7856</strain>
    </source>
</reference>
<accession>A0A6I4INI5</accession>
<dbReference type="Proteomes" id="UP000429232">
    <property type="component" value="Chromosome"/>
</dbReference>
<dbReference type="InterPro" id="IPR007541">
    <property type="entry name" value="Uncharacterised_BSP"/>
</dbReference>
<dbReference type="PANTHER" id="PTHR33321:SF12">
    <property type="entry name" value="PLANT BASIC SECRETORY PROTEIN (BSP) FAMILY PROTEIN"/>
    <property type="match status" value="1"/>
</dbReference>
<dbReference type="Pfam" id="PF04450">
    <property type="entry name" value="BSP"/>
    <property type="match status" value="1"/>
</dbReference>
<dbReference type="AlphaFoldDB" id="A0A6I4INI5"/>
<sequence length="220" mass="25401">MKFRLFILLLFLSVRGFAQGFEIFRNDGYTLVFTNNDPALDKTLKSKLITTFFKVYPLLAKEYNRKTAKQVYMLVDTAYKGVAATDNAHVRISAAWFHKHPEDIDVVTHEVMHIVQDYKESVGPGWLTEGIADYARYKFGVNNAAANWSLPPYAAGQNYTDSYRRTARFLAWIEMHEKKNIVKKLDKSLRDHTYTADTWKDITGKSLDDLWKEYVADPGL</sequence>
<dbReference type="EMBL" id="CP066775">
    <property type="protein sequence ID" value="QQL48661.1"/>
    <property type="molecule type" value="Genomic_DNA"/>
</dbReference>
<name>A0A6I4INI5_9SPHI</name>
<organism evidence="1 2">
    <name type="scientific">Mucilaginibacter ginkgonis</name>
    <dbReference type="NCBI Taxonomy" id="2682091"/>
    <lineage>
        <taxon>Bacteria</taxon>
        <taxon>Pseudomonadati</taxon>
        <taxon>Bacteroidota</taxon>
        <taxon>Sphingobacteriia</taxon>
        <taxon>Sphingobacteriales</taxon>
        <taxon>Sphingobacteriaceae</taxon>
        <taxon>Mucilaginibacter</taxon>
    </lineage>
</organism>
<dbReference type="KEGG" id="mgik:GO620_010765"/>
<evidence type="ECO:0000313" key="1">
    <source>
        <dbReference type="EMBL" id="QQL48661.1"/>
    </source>
</evidence>